<sequence>MMASDRTLRCPDCGMSFNTINMMTKHRDKFCVGRTTTRMTLASDDYSDSDEETQRSMHPAGYEQVSELQKMKLWQRQQRNLMDTKEKIFLEDLKAKERAEQRKAASVKKILHRNSPMNKSPSKDLWELNAEYDDVKGREEKLRTQLRDVTDIIARSPIRQGAISRLSDMTLPYMSDDDDDVSPRWKREHQAHLRSLAEQHGVQLRDLQDRNMDLERQKEEIRRRLEELGRQELKSSDSTMERMIGALKDQERRNQKTLEELKRQLIAMQHKPPSRKKIISIPYHTGSLVSEISAMRLAYLQSGGNDPVILAQMHDMQAEAQMLEDMSKKKPPKKKPKDNGFDQQQWMLEMENQRLQEELLYLQNKRKRQQDMDYAELPSPVTLHTITPLPVTPPPAISDDSPSPISSSRELQ</sequence>
<dbReference type="PANTHER" id="PTHR33820:SF2">
    <property type="entry name" value="COILED-COIL DOMAIN-CONTAINING PROTEIN 17"/>
    <property type="match status" value="1"/>
</dbReference>
<dbReference type="InterPro" id="IPR038800">
    <property type="entry name" value="CCDC17"/>
</dbReference>
<evidence type="ECO:0000256" key="1">
    <source>
        <dbReference type="SAM" id="Coils"/>
    </source>
</evidence>
<proteinExistence type="predicted"/>
<evidence type="ECO:0000313" key="4">
    <source>
        <dbReference type="RefSeq" id="XP_006826110.1"/>
    </source>
</evidence>
<feature type="non-terminal residue" evidence="4">
    <location>
        <position position="412"/>
    </location>
</feature>
<evidence type="ECO:0000313" key="3">
    <source>
        <dbReference type="Proteomes" id="UP000694865"/>
    </source>
</evidence>
<dbReference type="GeneID" id="100374809"/>
<accession>A0ABM0N1G9</accession>
<dbReference type="RefSeq" id="XP_006826110.1">
    <property type="nucleotide sequence ID" value="XM_006826047.1"/>
</dbReference>
<dbReference type="PANTHER" id="PTHR33820">
    <property type="entry name" value="COILED-COIL DOMAIN-CONTAINING PROTEIN 17"/>
    <property type="match status" value="1"/>
</dbReference>
<feature type="coiled-coil region" evidence="1">
    <location>
        <begin position="197"/>
        <end position="267"/>
    </location>
</feature>
<feature type="region of interest" description="Disordered" evidence="2">
    <location>
        <begin position="384"/>
        <end position="412"/>
    </location>
</feature>
<name>A0ABM0N1G9_SACKO</name>
<keyword evidence="1" id="KW-0175">Coiled coil</keyword>
<gene>
    <name evidence="4" type="primary">LOC100374809</name>
</gene>
<protein>
    <submittedName>
        <fullName evidence="4">CDK5 regulatory subunit-associated protein 2-like</fullName>
    </submittedName>
</protein>
<reference evidence="4" key="1">
    <citation type="submission" date="2025-08" db="UniProtKB">
        <authorList>
            <consortium name="RefSeq"/>
        </authorList>
    </citation>
    <scope>IDENTIFICATION</scope>
    <source>
        <tissue evidence="4">Testes</tissue>
    </source>
</reference>
<keyword evidence="3" id="KW-1185">Reference proteome</keyword>
<feature type="compositionally biased region" description="Low complexity" evidence="2">
    <location>
        <begin position="397"/>
        <end position="412"/>
    </location>
</feature>
<evidence type="ECO:0000256" key="2">
    <source>
        <dbReference type="SAM" id="MobiDB-lite"/>
    </source>
</evidence>
<dbReference type="Proteomes" id="UP000694865">
    <property type="component" value="Unplaced"/>
</dbReference>
<organism evidence="3 4">
    <name type="scientific">Saccoglossus kowalevskii</name>
    <name type="common">Acorn worm</name>
    <dbReference type="NCBI Taxonomy" id="10224"/>
    <lineage>
        <taxon>Eukaryota</taxon>
        <taxon>Metazoa</taxon>
        <taxon>Hemichordata</taxon>
        <taxon>Enteropneusta</taxon>
        <taxon>Harrimaniidae</taxon>
        <taxon>Saccoglossus</taxon>
    </lineage>
</organism>